<evidence type="ECO:0000256" key="8">
    <source>
        <dbReference type="ARBA" id="ARBA00038852"/>
    </source>
</evidence>
<dbReference type="PANTHER" id="PTHR43297:SF2">
    <property type="entry name" value="DIPEPTIDE TRANSPORT ATP-BINDING PROTEIN DPPD"/>
    <property type="match status" value="1"/>
</dbReference>
<dbReference type="GO" id="GO:0016887">
    <property type="term" value="F:ATP hydrolysis activity"/>
    <property type="evidence" value="ECO:0007669"/>
    <property type="project" value="InterPro"/>
</dbReference>
<keyword evidence="5" id="KW-0547">Nucleotide-binding</keyword>
<dbReference type="SUPFAM" id="SSF52540">
    <property type="entry name" value="P-loop containing nucleoside triphosphate hydrolases"/>
    <property type="match status" value="1"/>
</dbReference>
<dbReference type="InterPro" id="IPR003593">
    <property type="entry name" value="AAA+_ATPase"/>
</dbReference>
<dbReference type="InterPro" id="IPR013563">
    <property type="entry name" value="Oligopep_ABC_C"/>
</dbReference>
<dbReference type="PANTHER" id="PTHR43297">
    <property type="entry name" value="OLIGOPEPTIDE TRANSPORT ATP-BINDING PROTEIN APPD"/>
    <property type="match status" value="1"/>
</dbReference>
<evidence type="ECO:0000313" key="12">
    <source>
        <dbReference type="Proteomes" id="UP000074119"/>
    </source>
</evidence>
<dbReference type="InterPro" id="IPR017871">
    <property type="entry name" value="ABC_transporter-like_CS"/>
</dbReference>
<evidence type="ECO:0000256" key="9">
    <source>
        <dbReference type="ARBA" id="ARBA00047356"/>
    </source>
</evidence>
<evidence type="ECO:0000256" key="3">
    <source>
        <dbReference type="ARBA" id="ARBA00022448"/>
    </source>
</evidence>
<organism evidence="11 12">
    <name type="scientific">Zhongshania aliphaticivorans</name>
    <dbReference type="NCBI Taxonomy" id="1470434"/>
    <lineage>
        <taxon>Bacteria</taxon>
        <taxon>Pseudomonadati</taxon>
        <taxon>Pseudomonadota</taxon>
        <taxon>Gammaproteobacteria</taxon>
        <taxon>Cellvibrionales</taxon>
        <taxon>Spongiibacteraceae</taxon>
        <taxon>Zhongshania</taxon>
    </lineage>
</organism>
<sequence length="332" mass="36008">MSLLSVEQLSVAIRGDDGIQRELVSAISFAIASGRTMGLVGESGCGKSLTAMAILDLLPKPQALRSGGKILFNGDDLSQLSNKALRQIRGHKIAVIFQDPMSALNPVQQIGRQIMEVLKLHFPKQSNAIHRARVLELLTEVGIPAPAERLNAYPHQLSGGMRQRVMIAMALACEPELLIADEPTTALDVTIQAQIVRLLKKLQAKNGMAMLFITHDLALVSQLSDHIAVMYAGKIVEYGPAAQIFSQARHPYTQGLLASLPGAGHPPKSRLHSLEGQVPAIDNMPAGCRFANRCRYAQDICQTPPANEIITKRADSQEEVSVACHLWRSISP</sequence>
<dbReference type="GO" id="GO:0005886">
    <property type="term" value="C:plasma membrane"/>
    <property type="evidence" value="ECO:0007669"/>
    <property type="project" value="UniProtKB-SubCell"/>
</dbReference>
<keyword evidence="3" id="KW-0813">Transport</keyword>
<dbReference type="Gene3D" id="3.40.50.300">
    <property type="entry name" value="P-loop containing nucleotide triphosphate hydrolases"/>
    <property type="match status" value="1"/>
</dbReference>
<dbReference type="RefSeq" id="WP_008250166.1">
    <property type="nucleotide sequence ID" value="NZ_CP014544.1"/>
</dbReference>
<keyword evidence="7" id="KW-0472">Membrane</keyword>
<comment type="catalytic activity">
    <reaction evidence="9">
        <text>a dipeptide(out) + ATP + H2O = a dipeptide(in) + ADP + phosphate + H(+)</text>
        <dbReference type="Rhea" id="RHEA:23120"/>
        <dbReference type="ChEBI" id="CHEBI:15377"/>
        <dbReference type="ChEBI" id="CHEBI:15378"/>
        <dbReference type="ChEBI" id="CHEBI:30616"/>
        <dbReference type="ChEBI" id="CHEBI:43474"/>
        <dbReference type="ChEBI" id="CHEBI:90799"/>
        <dbReference type="ChEBI" id="CHEBI:456216"/>
        <dbReference type="EC" id="7.4.2.9"/>
    </reaction>
</comment>
<gene>
    <name evidence="11" type="ORF">AZF00_09235</name>
</gene>
<evidence type="ECO:0000256" key="4">
    <source>
        <dbReference type="ARBA" id="ARBA00022475"/>
    </source>
</evidence>
<dbReference type="STRING" id="1470434.AZF00_09235"/>
<dbReference type="NCBIfam" id="TIGR01727">
    <property type="entry name" value="oligo_HPY"/>
    <property type="match status" value="1"/>
</dbReference>
<dbReference type="Pfam" id="PF00005">
    <property type="entry name" value="ABC_tran"/>
    <property type="match status" value="1"/>
</dbReference>
<evidence type="ECO:0000256" key="6">
    <source>
        <dbReference type="ARBA" id="ARBA00022840"/>
    </source>
</evidence>
<dbReference type="CDD" id="cd03257">
    <property type="entry name" value="ABC_NikE_OppD_transporters"/>
    <property type="match status" value="1"/>
</dbReference>
<dbReference type="AlphaFoldDB" id="A0A127MAP5"/>
<dbReference type="PROSITE" id="PS00211">
    <property type="entry name" value="ABC_TRANSPORTER_1"/>
    <property type="match status" value="1"/>
</dbReference>
<protein>
    <recommendedName>
        <fullName evidence="8">ABC-type dipeptide transporter</fullName>
        <ecNumber evidence="8">7.4.2.9</ecNumber>
    </recommendedName>
</protein>
<keyword evidence="6 11" id="KW-0067">ATP-binding</keyword>
<reference evidence="11 12" key="1">
    <citation type="submission" date="2015-12" db="EMBL/GenBank/DDBJ databases">
        <authorList>
            <person name="Shamseldin A."/>
            <person name="Moawad H."/>
            <person name="Abd El-Rahim W.M."/>
            <person name="Sadowsky M.J."/>
        </authorList>
    </citation>
    <scope>NUCLEOTIDE SEQUENCE [LARGE SCALE GENOMIC DNA]</scope>
    <source>
        <strain evidence="11 12">SM2</strain>
    </source>
</reference>
<dbReference type="EC" id="7.4.2.9" evidence="8"/>
<dbReference type="GO" id="GO:0055085">
    <property type="term" value="P:transmembrane transport"/>
    <property type="evidence" value="ECO:0007669"/>
    <property type="project" value="UniProtKB-ARBA"/>
</dbReference>
<dbReference type="KEGG" id="zal:AZF00_09235"/>
<dbReference type="PROSITE" id="PS50893">
    <property type="entry name" value="ABC_TRANSPORTER_2"/>
    <property type="match status" value="1"/>
</dbReference>
<feature type="domain" description="ABC transporter" evidence="10">
    <location>
        <begin position="4"/>
        <end position="257"/>
    </location>
</feature>
<dbReference type="Pfam" id="PF08352">
    <property type="entry name" value="oligo_HPY"/>
    <property type="match status" value="1"/>
</dbReference>
<proteinExistence type="inferred from homology"/>
<dbReference type="InterPro" id="IPR027417">
    <property type="entry name" value="P-loop_NTPase"/>
</dbReference>
<dbReference type="Proteomes" id="UP000074119">
    <property type="component" value="Chromosome"/>
</dbReference>
<comment type="similarity">
    <text evidence="2">Belongs to the ABC transporter superfamily.</text>
</comment>
<evidence type="ECO:0000256" key="2">
    <source>
        <dbReference type="ARBA" id="ARBA00005417"/>
    </source>
</evidence>
<evidence type="ECO:0000259" key="10">
    <source>
        <dbReference type="PROSITE" id="PS50893"/>
    </source>
</evidence>
<evidence type="ECO:0000256" key="1">
    <source>
        <dbReference type="ARBA" id="ARBA00004417"/>
    </source>
</evidence>
<dbReference type="GO" id="GO:0015833">
    <property type="term" value="P:peptide transport"/>
    <property type="evidence" value="ECO:0007669"/>
    <property type="project" value="InterPro"/>
</dbReference>
<accession>A0A127MAP5</accession>
<dbReference type="GO" id="GO:0005524">
    <property type="term" value="F:ATP binding"/>
    <property type="evidence" value="ECO:0007669"/>
    <property type="project" value="UniProtKB-KW"/>
</dbReference>
<dbReference type="InterPro" id="IPR050388">
    <property type="entry name" value="ABC_Ni/Peptide_Import"/>
</dbReference>
<comment type="subcellular location">
    <subcellularLocation>
        <location evidence="1">Cell inner membrane</location>
        <topology evidence="1">Peripheral membrane protein</topology>
    </subcellularLocation>
</comment>
<evidence type="ECO:0000256" key="5">
    <source>
        <dbReference type="ARBA" id="ARBA00022741"/>
    </source>
</evidence>
<dbReference type="InterPro" id="IPR003439">
    <property type="entry name" value="ABC_transporter-like_ATP-bd"/>
</dbReference>
<name>A0A127MAP5_9GAMM</name>
<dbReference type="SMART" id="SM00382">
    <property type="entry name" value="AAA"/>
    <property type="match status" value="1"/>
</dbReference>
<evidence type="ECO:0000256" key="7">
    <source>
        <dbReference type="ARBA" id="ARBA00023136"/>
    </source>
</evidence>
<keyword evidence="4" id="KW-1003">Cell membrane</keyword>
<dbReference type="FunFam" id="3.40.50.300:FF:000016">
    <property type="entry name" value="Oligopeptide ABC transporter ATP-binding component"/>
    <property type="match status" value="1"/>
</dbReference>
<evidence type="ECO:0000313" key="11">
    <source>
        <dbReference type="EMBL" id="AMO70323.1"/>
    </source>
</evidence>
<dbReference type="EMBL" id="CP014544">
    <property type="protein sequence ID" value="AMO70323.1"/>
    <property type="molecule type" value="Genomic_DNA"/>
</dbReference>